<dbReference type="EMBL" id="CP023701">
    <property type="protein sequence ID" value="QEU82631.1"/>
    <property type="molecule type" value="Genomic_DNA"/>
</dbReference>
<name>A0A5P2UYP6_9ACTN</name>
<evidence type="ECO:0000313" key="4">
    <source>
        <dbReference type="Proteomes" id="UP000326831"/>
    </source>
</evidence>
<reference evidence="3 4" key="1">
    <citation type="submission" date="2017-09" db="EMBL/GenBank/DDBJ databases">
        <authorList>
            <person name="Lee N."/>
            <person name="Cho B.-K."/>
        </authorList>
    </citation>
    <scope>NUCLEOTIDE SEQUENCE [LARGE SCALE GENOMIC DNA]</scope>
    <source>
        <strain evidence="3 4">ATCC 27467</strain>
    </source>
</reference>
<dbReference type="SMART" id="SM00530">
    <property type="entry name" value="HTH_XRE"/>
    <property type="match status" value="1"/>
</dbReference>
<organism evidence="3 4">
    <name type="scientific">Streptomyces subrutilus</name>
    <dbReference type="NCBI Taxonomy" id="36818"/>
    <lineage>
        <taxon>Bacteria</taxon>
        <taxon>Bacillati</taxon>
        <taxon>Actinomycetota</taxon>
        <taxon>Actinomycetes</taxon>
        <taxon>Kitasatosporales</taxon>
        <taxon>Streptomycetaceae</taxon>
        <taxon>Streptomyces</taxon>
    </lineage>
</organism>
<dbReference type="InterPro" id="IPR024747">
    <property type="entry name" value="Pyridox_Oxase-rel"/>
</dbReference>
<dbReference type="InterPro" id="IPR001387">
    <property type="entry name" value="Cro/C1-type_HTH"/>
</dbReference>
<dbReference type="Pfam" id="PF12900">
    <property type="entry name" value="Pyridox_ox_2"/>
    <property type="match status" value="1"/>
</dbReference>
<feature type="region of interest" description="Disordered" evidence="1">
    <location>
        <begin position="1"/>
        <end position="23"/>
    </location>
</feature>
<dbReference type="OrthoDB" id="7062584at2"/>
<dbReference type="Gene3D" id="2.30.110.10">
    <property type="entry name" value="Electron Transport, Fmn-binding Protein, Chain A"/>
    <property type="match status" value="1"/>
</dbReference>
<dbReference type="CDD" id="cd00093">
    <property type="entry name" value="HTH_XRE"/>
    <property type="match status" value="1"/>
</dbReference>
<dbReference type="Pfam" id="PF13560">
    <property type="entry name" value="HTH_31"/>
    <property type="match status" value="1"/>
</dbReference>
<dbReference type="InterPro" id="IPR012349">
    <property type="entry name" value="Split_barrel_FMN-bd"/>
</dbReference>
<protein>
    <submittedName>
        <fullName evidence="3">Helix-turn-helix domain-containing protein</fullName>
    </submittedName>
</protein>
<feature type="domain" description="HTH cro/C1-type" evidence="2">
    <location>
        <begin position="24"/>
        <end position="78"/>
    </location>
</feature>
<keyword evidence="4" id="KW-1185">Reference proteome</keyword>
<accession>A0A5P2UYP6</accession>
<evidence type="ECO:0000313" key="3">
    <source>
        <dbReference type="EMBL" id="QEU82631.1"/>
    </source>
</evidence>
<evidence type="ECO:0000259" key="2">
    <source>
        <dbReference type="PROSITE" id="PS50943"/>
    </source>
</evidence>
<dbReference type="Proteomes" id="UP000326831">
    <property type="component" value="Chromosome"/>
</dbReference>
<dbReference type="KEGG" id="ssub:CP968_01515"/>
<gene>
    <name evidence="3" type="ORF">CP968_01515</name>
</gene>
<dbReference type="SUPFAM" id="SSF47413">
    <property type="entry name" value="lambda repressor-like DNA-binding domains"/>
    <property type="match status" value="1"/>
</dbReference>
<dbReference type="Gene3D" id="1.10.260.40">
    <property type="entry name" value="lambda repressor-like DNA-binding domains"/>
    <property type="match status" value="1"/>
</dbReference>
<evidence type="ECO:0000256" key="1">
    <source>
        <dbReference type="SAM" id="MobiDB-lite"/>
    </source>
</evidence>
<dbReference type="PROSITE" id="PS50943">
    <property type="entry name" value="HTH_CROC1"/>
    <property type="match status" value="1"/>
</dbReference>
<dbReference type="SUPFAM" id="SSF50475">
    <property type="entry name" value="FMN-binding split barrel"/>
    <property type="match status" value="1"/>
</dbReference>
<dbReference type="InterPro" id="IPR010982">
    <property type="entry name" value="Lambda_DNA-bd_dom_sf"/>
</dbReference>
<dbReference type="RefSeq" id="WP_150516254.1">
    <property type="nucleotide sequence ID" value="NZ_CP023701.1"/>
</dbReference>
<dbReference type="GO" id="GO:0003677">
    <property type="term" value="F:DNA binding"/>
    <property type="evidence" value="ECO:0007669"/>
    <property type="project" value="InterPro"/>
</dbReference>
<dbReference type="AlphaFoldDB" id="A0A5P2UYP6"/>
<proteinExistence type="predicted"/>
<sequence length="226" mass="23735">MGKPAADTSPTEVPAARGDLGRRVSARREELGITREDLAERCGAAASYIAYVEERAAAPSMGMLVSLADGLGTTVAELTGRTTDRPPGAGTAMRDAELTGLSEAECRRLLSTHGIGRVGFSGPEGPAVFPVNYVVVGNGIAFRTAPFSRLAGASGTEVAFEVDHIDDAMREGWSVLAVGEVSGVTDEARIHHLHAVARSLPWAGGPRTHWMSMTPTRITGRRVQSG</sequence>